<proteinExistence type="predicted"/>
<dbReference type="InterPro" id="IPR056119">
    <property type="entry name" value="DUF7702"/>
</dbReference>
<keyword evidence="4" id="KW-1185">Reference proteome</keyword>
<feature type="transmembrane region" description="Helical" evidence="1">
    <location>
        <begin position="105"/>
        <end position="123"/>
    </location>
</feature>
<evidence type="ECO:0000256" key="1">
    <source>
        <dbReference type="SAM" id="Phobius"/>
    </source>
</evidence>
<dbReference type="OrthoDB" id="2560628at2759"/>
<keyword evidence="1" id="KW-0472">Membrane</keyword>
<accession>A0A167ZDX3</accession>
<name>A0A167ZDX3_CORFA</name>
<evidence type="ECO:0000313" key="3">
    <source>
        <dbReference type="EMBL" id="OAA67389.1"/>
    </source>
</evidence>
<gene>
    <name evidence="3" type="ORF">ISF_03565</name>
</gene>
<dbReference type="GeneID" id="30019857"/>
<keyword evidence="1" id="KW-0812">Transmembrane</keyword>
<dbReference type="PANTHER" id="PTHR42109">
    <property type="entry name" value="UNPLACED GENOMIC SCAFFOLD UM_SCAF_CONTIG_1.265, WHOLE GENOME SHOTGUN SEQUENCE"/>
    <property type="match status" value="1"/>
</dbReference>
<feature type="domain" description="DUF7702" evidence="2">
    <location>
        <begin position="5"/>
        <end position="210"/>
    </location>
</feature>
<reference evidence="3 4" key="1">
    <citation type="journal article" date="2016" name="Genome Biol. Evol.">
        <title>Divergent and convergent evolution of fungal pathogenicity.</title>
        <authorList>
            <person name="Shang Y."/>
            <person name="Xiao G."/>
            <person name="Zheng P."/>
            <person name="Cen K."/>
            <person name="Zhan S."/>
            <person name="Wang C."/>
        </authorList>
    </citation>
    <scope>NUCLEOTIDE SEQUENCE [LARGE SCALE GENOMIC DNA]</scope>
    <source>
        <strain evidence="3 4">ARSEF 2679</strain>
    </source>
</reference>
<evidence type="ECO:0000259" key="2">
    <source>
        <dbReference type="Pfam" id="PF24800"/>
    </source>
</evidence>
<dbReference type="PANTHER" id="PTHR42109:SF2">
    <property type="entry name" value="INTEGRAL MEMBRANE PROTEIN"/>
    <property type="match status" value="1"/>
</dbReference>
<feature type="transmembrane region" description="Helical" evidence="1">
    <location>
        <begin position="135"/>
        <end position="155"/>
    </location>
</feature>
<dbReference type="AlphaFoldDB" id="A0A167ZDX3"/>
<dbReference type="EMBL" id="AZHB01000007">
    <property type="protein sequence ID" value="OAA67389.1"/>
    <property type="molecule type" value="Genomic_DNA"/>
</dbReference>
<sequence>MKLDSTACVAIAEIAVFVPALVASLLVCAGQGFARSSGGWIYTTVLCVVRVAGAGCQLSARDHPPLTGVITAALILDSIGLSPLLLATLGLISRLTDAINTNRKQLFGSTVVAATVLCIVGGTSAQQRGAATGQVVVYLLALLGIALLLCLALPHRRAVEPPRERRIVPVVGLALPLIAVRVMYSLIAAFANDRHFPIYGGSVGVHVGMATA</sequence>
<protein>
    <recommendedName>
        <fullName evidence="2">DUF7702 domain-containing protein</fullName>
    </recommendedName>
</protein>
<comment type="caution">
    <text evidence="3">The sequence shown here is derived from an EMBL/GenBank/DDBJ whole genome shotgun (WGS) entry which is preliminary data.</text>
</comment>
<evidence type="ECO:0000313" key="4">
    <source>
        <dbReference type="Proteomes" id="UP000076744"/>
    </source>
</evidence>
<feature type="transmembrane region" description="Helical" evidence="1">
    <location>
        <begin position="66"/>
        <end position="93"/>
    </location>
</feature>
<dbReference type="Pfam" id="PF24800">
    <property type="entry name" value="DUF7702"/>
    <property type="match status" value="1"/>
</dbReference>
<feature type="transmembrane region" description="Helical" evidence="1">
    <location>
        <begin position="6"/>
        <end position="28"/>
    </location>
</feature>
<dbReference type="Proteomes" id="UP000076744">
    <property type="component" value="Unassembled WGS sequence"/>
</dbReference>
<organism evidence="3 4">
    <name type="scientific">Cordyceps fumosorosea (strain ARSEF 2679)</name>
    <name type="common">Isaria fumosorosea</name>
    <dbReference type="NCBI Taxonomy" id="1081104"/>
    <lineage>
        <taxon>Eukaryota</taxon>
        <taxon>Fungi</taxon>
        <taxon>Dikarya</taxon>
        <taxon>Ascomycota</taxon>
        <taxon>Pezizomycotina</taxon>
        <taxon>Sordariomycetes</taxon>
        <taxon>Hypocreomycetidae</taxon>
        <taxon>Hypocreales</taxon>
        <taxon>Cordycipitaceae</taxon>
        <taxon>Cordyceps</taxon>
    </lineage>
</organism>
<dbReference type="RefSeq" id="XP_018705378.1">
    <property type="nucleotide sequence ID" value="XM_018847171.1"/>
</dbReference>
<dbReference type="STRING" id="1081104.A0A167ZDX3"/>
<feature type="transmembrane region" description="Helical" evidence="1">
    <location>
        <begin position="167"/>
        <end position="191"/>
    </location>
</feature>
<keyword evidence="1" id="KW-1133">Transmembrane helix</keyword>